<comment type="domain">
    <text evidence="18">The HXXXXD motif is essential for acyltransferase activity and may constitute the binding site for the phosphate moiety of the glycerol-3-phosphate.</text>
</comment>
<organism evidence="21">
    <name type="scientific">Desulfurivibrio alkaliphilus</name>
    <dbReference type="NCBI Taxonomy" id="427923"/>
    <lineage>
        <taxon>Bacteria</taxon>
        <taxon>Pseudomonadati</taxon>
        <taxon>Thermodesulfobacteriota</taxon>
        <taxon>Desulfobulbia</taxon>
        <taxon>Desulfobulbales</taxon>
        <taxon>Desulfobulbaceae</taxon>
        <taxon>Desulfurivibrio</taxon>
    </lineage>
</organism>
<evidence type="ECO:0000256" key="18">
    <source>
        <dbReference type="RuleBase" id="RU361267"/>
    </source>
</evidence>
<keyword evidence="15 18" id="KW-1208">Phospholipid metabolism</keyword>
<keyword evidence="11 18" id="KW-0808">Transferase</keyword>
<dbReference type="EC" id="2.3.1.51" evidence="6 18"/>
<evidence type="ECO:0000256" key="17">
    <source>
        <dbReference type="ARBA" id="ARBA00037183"/>
    </source>
</evidence>
<dbReference type="UniPathway" id="UPA00557">
    <property type="reaction ID" value="UER00613"/>
</dbReference>
<keyword evidence="10" id="KW-0997">Cell inner membrane</keyword>
<keyword evidence="19" id="KW-0812">Transmembrane</keyword>
<feature type="domain" description="Phospholipid/glycerol acyltransferase" evidence="20">
    <location>
        <begin position="78"/>
        <end position="192"/>
    </location>
</feature>
<protein>
    <recommendedName>
        <fullName evidence="7 18">1-acyl-sn-glycerol-3-phosphate acyltransferase</fullName>
        <ecNumber evidence="6 18">2.3.1.51</ecNumber>
    </recommendedName>
</protein>
<evidence type="ECO:0000256" key="7">
    <source>
        <dbReference type="ARBA" id="ARBA00016139"/>
    </source>
</evidence>
<dbReference type="PANTHER" id="PTHR10434:SF59">
    <property type="entry name" value="1-ACYL-SN-GLYCEROL-3-PHOSPHATE ACYLTRANSFERASE"/>
    <property type="match status" value="1"/>
</dbReference>
<dbReference type="EMBL" id="DSDS01000024">
    <property type="protein sequence ID" value="HET97296.1"/>
    <property type="molecule type" value="Genomic_DNA"/>
</dbReference>
<dbReference type="InterPro" id="IPR002123">
    <property type="entry name" value="Plipid/glycerol_acylTrfase"/>
</dbReference>
<comment type="function">
    <text evidence="17">Converts lysophosphatidic acid (LPA) into phosphatidic acid by incorporating acyl moiety at the 2 position.</text>
</comment>
<reference evidence="21" key="1">
    <citation type="journal article" date="2020" name="mSystems">
        <title>Genome- and Community-Level Interaction Insights into Carbon Utilization and Element Cycling Functions of Hydrothermarchaeota in Hydrothermal Sediment.</title>
        <authorList>
            <person name="Zhou Z."/>
            <person name="Liu Y."/>
            <person name="Xu W."/>
            <person name="Pan J."/>
            <person name="Luo Z.H."/>
            <person name="Li M."/>
        </authorList>
    </citation>
    <scope>NUCLEOTIDE SEQUENCE [LARGE SCALE GENOMIC DNA]</scope>
    <source>
        <strain evidence="21">SpSt-1224</strain>
    </source>
</reference>
<dbReference type="InterPro" id="IPR004552">
    <property type="entry name" value="AGP_acyltrans"/>
</dbReference>
<dbReference type="GO" id="GO:0016024">
    <property type="term" value="P:CDP-diacylglycerol biosynthetic process"/>
    <property type="evidence" value="ECO:0007669"/>
    <property type="project" value="UniProtKB-UniPathway"/>
</dbReference>
<accession>A0A7C2XMY4</accession>
<sequence length="244" mass="27159">MRYLRELEIFFRGLLALVLIPLLTGLISLIALLLVFLAGWSGERLQFLPRWWGRLICRLVGVRVEIDGLARLDRNRPYIFAANHQSQFDIFVVQGHLGFDFRWLAKKELFAIPVFGAAMRRAGYIPVDRSHGRRALASLNEAAERIAAGTSVIIFPEGTRSPDGRLQSFKAGAMVLAIKAGVAVVPMAISGTHEIMPKGRLLARPGLVTIRLGEPIDISAYNLKQKQDLAELLESRVRELLAVP</sequence>
<feature type="transmembrane region" description="Helical" evidence="19">
    <location>
        <begin position="12"/>
        <end position="40"/>
    </location>
</feature>
<evidence type="ECO:0000256" key="14">
    <source>
        <dbReference type="ARBA" id="ARBA00023209"/>
    </source>
</evidence>
<evidence type="ECO:0000256" key="1">
    <source>
        <dbReference type="ARBA" id="ARBA00001141"/>
    </source>
</evidence>
<keyword evidence="16 18" id="KW-0012">Acyltransferase</keyword>
<dbReference type="NCBIfam" id="TIGR00530">
    <property type="entry name" value="AGP_acyltrn"/>
    <property type="match status" value="1"/>
</dbReference>
<keyword evidence="19" id="KW-1133">Transmembrane helix</keyword>
<evidence type="ECO:0000256" key="13">
    <source>
        <dbReference type="ARBA" id="ARBA00023136"/>
    </source>
</evidence>
<evidence type="ECO:0000256" key="11">
    <source>
        <dbReference type="ARBA" id="ARBA00022679"/>
    </source>
</evidence>
<dbReference type="AlphaFoldDB" id="A0A7C2XMY4"/>
<evidence type="ECO:0000256" key="15">
    <source>
        <dbReference type="ARBA" id="ARBA00023264"/>
    </source>
</evidence>
<dbReference type="GO" id="GO:0005886">
    <property type="term" value="C:plasma membrane"/>
    <property type="evidence" value="ECO:0007669"/>
    <property type="project" value="UniProtKB-SubCell"/>
</dbReference>
<evidence type="ECO:0000256" key="12">
    <source>
        <dbReference type="ARBA" id="ARBA00023098"/>
    </source>
</evidence>
<evidence type="ECO:0000313" key="21">
    <source>
        <dbReference type="EMBL" id="HET97296.1"/>
    </source>
</evidence>
<dbReference type="SUPFAM" id="SSF69593">
    <property type="entry name" value="Glycerol-3-phosphate (1)-acyltransferase"/>
    <property type="match status" value="1"/>
</dbReference>
<evidence type="ECO:0000259" key="20">
    <source>
        <dbReference type="SMART" id="SM00563"/>
    </source>
</evidence>
<evidence type="ECO:0000256" key="16">
    <source>
        <dbReference type="ARBA" id="ARBA00023315"/>
    </source>
</evidence>
<keyword evidence="9 18" id="KW-0444">Lipid biosynthesis</keyword>
<comment type="catalytic activity">
    <reaction evidence="1 18">
        <text>a 1-acyl-sn-glycero-3-phosphate + an acyl-CoA = a 1,2-diacyl-sn-glycero-3-phosphate + CoA</text>
        <dbReference type="Rhea" id="RHEA:19709"/>
        <dbReference type="ChEBI" id="CHEBI:57287"/>
        <dbReference type="ChEBI" id="CHEBI:57970"/>
        <dbReference type="ChEBI" id="CHEBI:58342"/>
        <dbReference type="ChEBI" id="CHEBI:58608"/>
        <dbReference type="EC" id="2.3.1.51"/>
    </reaction>
</comment>
<evidence type="ECO:0000256" key="9">
    <source>
        <dbReference type="ARBA" id="ARBA00022516"/>
    </source>
</evidence>
<name>A0A7C2XMY4_9BACT</name>
<evidence type="ECO:0000256" key="6">
    <source>
        <dbReference type="ARBA" id="ARBA00013211"/>
    </source>
</evidence>
<keyword evidence="13 19" id="KW-0472">Membrane</keyword>
<comment type="pathway">
    <text evidence="4">Lipid metabolism.</text>
</comment>
<evidence type="ECO:0000256" key="2">
    <source>
        <dbReference type="ARBA" id="ARBA00004417"/>
    </source>
</evidence>
<evidence type="ECO:0000256" key="5">
    <source>
        <dbReference type="ARBA" id="ARBA00008655"/>
    </source>
</evidence>
<proteinExistence type="inferred from homology"/>
<dbReference type="CDD" id="cd07989">
    <property type="entry name" value="LPLAT_AGPAT-like"/>
    <property type="match status" value="1"/>
</dbReference>
<dbReference type="GO" id="GO:0003841">
    <property type="term" value="F:1-acylglycerol-3-phosphate O-acyltransferase activity"/>
    <property type="evidence" value="ECO:0007669"/>
    <property type="project" value="UniProtKB-UniRule"/>
</dbReference>
<comment type="pathway">
    <text evidence="3">Phospholipid metabolism; CDP-diacylglycerol biosynthesis; CDP-diacylglycerol from sn-glycerol 3-phosphate: step 2/3.</text>
</comment>
<dbReference type="GO" id="GO:0006654">
    <property type="term" value="P:phosphatidic acid biosynthetic process"/>
    <property type="evidence" value="ECO:0007669"/>
    <property type="project" value="TreeGrafter"/>
</dbReference>
<comment type="caution">
    <text evidence="21">The sequence shown here is derived from an EMBL/GenBank/DDBJ whole genome shotgun (WGS) entry which is preliminary data.</text>
</comment>
<comment type="similarity">
    <text evidence="5 18">Belongs to the 1-acyl-sn-glycerol-3-phosphate acyltransferase family.</text>
</comment>
<gene>
    <name evidence="21" type="ORF">ENN98_01055</name>
</gene>
<evidence type="ECO:0000256" key="4">
    <source>
        <dbReference type="ARBA" id="ARBA00005189"/>
    </source>
</evidence>
<dbReference type="PANTHER" id="PTHR10434">
    <property type="entry name" value="1-ACYL-SN-GLYCEROL-3-PHOSPHATE ACYLTRANSFERASE"/>
    <property type="match status" value="1"/>
</dbReference>
<evidence type="ECO:0000256" key="8">
    <source>
        <dbReference type="ARBA" id="ARBA00022475"/>
    </source>
</evidence>
<dbReference type="Pfam" id="PF01553">
    <property type="entry name" value="Acyltransferase"/>
    <property type="match status" value="1"/>
</dbReference>
<evidence type="ECO:0000256" key="19">
    <source>
        <dbReference type="SAM" id="Phobius"/>
    </source>
</evidence>
<evidence type="ECO:0000256" key="10">
    <source>
        <dbReference type="ARBA" id="ARBA00022519"/>
    </source>
</evidence>
<comment type="subcellular location">
    <subcellularLocation>
        <location evidence="2">Cell inner membrane</location>
        <topology evidence="2">Peripheral membrane protein</topology>
    </subcellularLocation>
</comment>
<keyword evidence="8" id="KW-1003">Cell membrane</keyword>
<dbReference type="Proteomes" id="UP000885986">
    <property type="component" value="Unassembled WGS sequence"/>
</dbReference>
<keyword evidence="12 18" id="KW-0443">Lipid metabolism</keyword>
<dbReference type="SMART" id="SM00563">
    <property type="entry name" value="PlsC"/>
    <property type="match status" value="1"/>
</dbReference>
<keyword evidence="14 18" id="KW-0594">Phospholipid biosynthesis</keyword>
<evidence type="ECO:0000256" key="3">
    <source>
        <dbReference type="ARBA" id="ARBA00004728"/>
    </source>
</evidence>